<dbReference type="GO" id="GO:0006434">
    <property type="term" value="P:seryl-tRNA aminoacylation"/>
    <property type="evidence" value="ECO:0007669"/>
    <property type="project" value="InterPro"/>
</dbReference>
<comment type="similarity">
    <text evidence="1">Belongs to the class-II aminoacyl-tRNA synthetase family. Type-1 seryl-tRNA synthetase subfamily.</text>
</comment>
<gene>
    <name evidence="10" type="primary">LOC108680888</name>
</gene>
<protein>
    <recommendedName>
        <fullName evidence="2">serine--tRNA ligase</fullName>
        <ecNumber evidence="2">6.1.1.11</ecNumber>
    </recommendedName>
    <alternativeName>
        <fullName evidence="7">Seryl-tRNA synthetase</fullName>
    </alternativeName>
</protein>
<dbReference type="Pfam" id="PF00587">
    <property type="entry name" value="tRNA-synt_2b"/>
    <property type="match status" value="1"/>
</dbReference>
<reference evidence="10" key="1">
    <citation type="submission" date="2025-08" db="UniProtKB">
        <authorList>
            <consortium name="RefSeq"/>
        </authorList>
    </citation>
    <scope>IDENTIFICATION</scope>
    <source>
        <tissue evidence="10">Whole organism</tissue>
    </source>
</reference>
<dbReference type="GO" id="GO:0005524">
    <property type="term" value="F:ATP binding"/>
    <property type="evidence" value="ECO:0007669"/>
    <property type="project" value="UniProtKB-KW"/>
</dbReference>
<keyword evidence="3 10" id="KW-0436">Ligase</keyword>
<dbReference type="Gene3D" id="3.30.930.10">
    <property type="entry name" value="Bira Bifunctional Protein, Domain 2"/>
    <property type="match status" value="1"/>
</dbReference>
<dbReference type="InterPro" id="IPR002314">
    <property type="entry name" value="aa-tRNA-synt_IIb"/>
</dbReference>
<evidence type="ECO:0000313" key="10">
    <source>
        <dbReference type="RefSeq" id="XP_018025303.1"/>
    </source>
</evidence>
<evidence type="ECO:0000256" key="5">
    <source>
        <dbReference type="ARBA" id="ARBA00022840"/>
    </source>
</evidence>
<dbReference type="AlphaFoldDB" id="A0A8B7PGN1"/>
<dbReference type="Proteomes" id="UP000694843">
    <property type="component" value="Unplaced"/>
</dbReference>
<evidence type="ECO:0000256" key="4">
    <source>
        <dbReference type="ARBA" id="ARBA00022741"/>
    </source>
</evidence>
<dbReference type="InterPro" id="IPR002317">
    <property type="entry name" value="Ser-tRNA-ligase_type_1"/>
</dbReference>
<evidence type="ECO:0000256" key="6">
    <source>
        <dbReference type="ARBA" id="ARBA00023146"/>
    </source>
</evidence>
<dbReference type="RefSeq" id="XP_018025303.1">
    <property type="nucleotide sequence ID" value="XM_018169814.2"/>
</dbReference>
<evidence type="ECO:0000313" key="9">
    <source>
        <dbReference type="Proteomes" id="UP000694843"/>
    </source>
</evidence>
<dbReference type="InterPro" id="IPR045864">
    <property type="entry name" value="aa-tRNA-synth_II/BPL/LPL"/>
</dbReference>
<keyword evidence="6" id="KW-0030">Aminoacyl-tRNA synthetase</keyword>
<keyword evidence="9" id="KW-1185">Reference proteome</keyword>
<evidence type="ECO:0000256" key="3">
    <source>
        <dbReference type="ARBA" id="ARBA00022598"/>
    </source>
</evidence>
<feature type="domain" description="Aminoacyl-transfer RNA synthetases class-II family profile" evidence="8">
    <location>
        <begin position="160"/>
        <end position="413"/>
    </location>
</feature>
<dbReference type="GeneID" id="108680888"/>
<dbReference type="InterPro" id="IPR006195">
    <property type="entry name" value="aa-tRNA-synth_II"/>
</dbReference>
<sequence length="472" mass="52504">MNLCGKNIFSRSTCCLTQFKSFSHSNGSSALHFKLTNLLENYALSDGDAREKLKVSASRRGCEVNINYLVDIATKFSLNSVTSEDELINMYKNLSKLPNATCPIAEELSGPKIIGLFGTKRVLDDALMLEQLSHHGVDMNMTGNFTGSRSYYLRGSMAHLESKLTQYALEHLKRKGFKLMSVPDLVTEDILESCGVPVHGERTMVYSVSPSHLGLPSPSKEESKKVCLSGTSEMALGGWLRNHSFTEEQLPLKLCAVSRCYRAETSKLKLEQGIFRVHHFTKVEMFGITSNETGQESDDLYQELVQIQIELLQGLGLHGQVVLMPPEELGNPAYSKTDLEVWLPGRRRYAELTSASNCTSYQAARLGASYVNKKGQRKLVHTVNGTAVAVPRCIIALCETHQEATGRRALQLPAFLGLAPAHPQQFQPNETSVDTGHEHNAFLNKVMVYNEQCLRKVLPLKNYEDLIDSDEN</sequence>
<dbReference type="PRINTS" id="PR00981">
    <property type="entry name" value="TRNASYNTHSER"/>
</dbReference>
<evidence type="ECO:0000256" key="7">
    <source>
        <dbReference type="ARBA" id="ARBA00031113"/>
    </source>
</evidence>
<dbReference type="KEGG" id="hazt:108680888"/>
<evidence type="ECO:0000256" key="1">
    <source>
        <dbReference type="ARBA" id="ARBA00010728"/>
    </source>
</evidence>
<evidence type="ECO:0000256" key="2">
    <source>
        <dbReference type="ARBA" id="ARBA00012840"/>
    </source>
</evidence>
<dbReference type="EC" id="6.1.1.11" evidence="2"/>
<keyword evidence="5" id="KW-0067">ATP-binding</keyword>
<dbReference type="CTD" id="41862"/>
<evidence type="ECO:0000259" key="8">
    <source>
        <dbReference type="PROSITE" id="PS50862"/>
    </source>
</evidence>
<dbReference type="OrthoDB" id="10264585at2759"/>
<dbReference type="PANTHER" id="PTHR11778">
    <property type="entry name" value="SERYL-TRNA SYNTHETASE"/>
    <property type="match status" value="1"/>
</dbReference>
<dbReference type="PROSITE" id="PS50862">
    <property type="entry name" value="AA_TRNA_LIGASE_II"/>
    <property type="match status" value="1"/>
</dbReference>
<dbReference type="SUPFAM" id="SSF55681">
    <property type="entry name" value="Class II aaRS and biotin synthetases"/>
    <property type="match status" value="1"/>
</dbReference>
<organism evidence="9 10">
    <name type="scientific">Hyalella azteca</name>
    <name type="common">Amphipod</name>
    <dbReference type="NCBI Taxonomy" id="294128"/>
    <lineage>
        <taxon>Eukaryota</taxon>
        <taxon>Metazoa</taxon>
        <taxon>Ecdysozoa</taxon>
        <taxon>Arthropoda</taxon>
        <taxon>Crustacea</taxon>
        <taxon>Multicrustacea</taxon>
        <taxon>Malacostraca</taxon>
        <taxon>Eumalacostraca</taxon>
        <taxon>Peracarida</taxon>
        <taxon>Amphipoda</taxon>
        <taxon>Senticaudata</taxon>
        <taxon>Talitrida</taxon>
        <taxon>Talitroidea</taxon>
        <taxon>Hyalellidae</taxon>
        <taxon>Hyalella</taxon>
    </lineage>
</organism>
<dbReference type="GO" id="GO:0004828">
    <property type="term" value="F:serine-tRNA ligase activity"/>
    <property type="evidence" value="ECO:0007669"/>
    <property type="project" value="UniProtKB-EC"/>
</dbReference>
<keyword evidence="4" id="KW-0547">Nucleotide-binding</keyword>
<accession>A0A8B7PGN1</accession>
<proteinExistence type="inferred from homology"/>
<name>A0A8B7PGN1_HYAAZ</name>